<reference evidence="10" key="1">
    <citation type="submission" date="2021-01" db="EMBL/GenBank/DDBJ databases">
        <authorList>
            <person name="Lovell J.T."/>
            <person name="Bentley N."/>
            <person name="Bhattarai G."/>
            <person name="Jenkins J.W."/>
            <person name="Sreedasyam A."/>
            <person name="Alarcon Y."/>
            <person name="Bock C."/>
            <person name="Boston L."/>
            <person name="Carlson J."/>
            <person name="Cervantes K."/>
            <person name="Clermont K."/>
            <person name="Krom N."/>
            <person name="Kubenka K."/>
            <person name="Mamidi S."/>
            <person name="Mattison C."/>
            <person name="Monteros M."/>
            <person name="Pisani C."/>
            <person name="Plott C."/>
            <person name="Rajasekar S."/>
            <person name="Rhein H.S."/>
            <person name="Rohla C."/>
            <person name="Song M."/>
            <person name="Hilaire R.S."/>
            <person name="Shu S."/>
            <person name="Wells L."/>
            <person name="Wang X."/>
            <person name="Webber J."/>
            <person name="Heerema R.J."/>
            <person name="Klein P."/>
            <person name="Conner P."/>
            <person name="Grauke L."/>
            <person name="Grimwood J."/>
            <person name="Schmutz J."/>
            <person name="Randall J.J."/>
        </authorList>
    </citation>
    <scope>NUCLEOTIDE SEQUENCE</scope>
    <source>
        <tissue evidence="10">Leaf</tissue>
    </source>
</reference>
<dbReference type="AlphaFoldDB" id="A0A922K7N5"/>
<evidence type="ECO:0000256" key="7">
    <source>
        <dbReference type="ARBA" id="ARBA00023316"/>
    </source>
</evidence>
<protein>
    <recommendedName>
        <fullName evidence="12">Exopolygalacturonase-like</fullName>
    </recommendedName>
</protein>
<evidence type="ECO:0000313" key="10">
    <source>
        <dbReference type="EMBL" id="KAG6731724.1"/>
    </source>
</evidence>
<dbReference type="GO" id="GO:0005975">
    <property type="term" value="P:carbohydrate metabolic process"/>
    <property type="evidence" value="ECO:0007669"/>
    <property type="project" value="InterPro"/>
</dbReference>
<evidence type="ECO:0000256" key="9">
    <source>
        <dbReference type="RuleBase" id="RU361169"/>
    </source>
</evidence>
<accession>A0A922K7N5</accession>
<keyword evidence="3" id="KW-0134">Cell wall</keyword>
<dbReference type="GO" id="GO:0004650">
    <property type="term" value="F:polygalacturonase activity"/>
    <property type="evidence" value="ECO:0007669"/>
    <property type="project" value="InterPro"/>
</dbReference>
<evidence type="ECO:0000256" key="5">
    <source>
        <dbReference type="ARBA" id="ARBA00022801"/>
    </source>
</evidence>
<comment type="subcellular location">
    <subcellularLocation>
        <location evidence="1">Secreted</location>
        <location evidence="1">Cell wall</location>
    </subcellularLocation>
</comment>
<dbReference type="InterPro" id="IPR000743">
    <property type="entry name" value="Glyco_hydro_28"/>
</dbReference>
<gene>
    <name evidence="10" type="ORF">I3842_01G143700</name>
</gene>
<dbReference type="PANTHER" id="PTHR31375">
    <property type="match status" value="1"/>
</dbReference>
<keyword evidence="7" id="KW-0961">Cell wall biogenesis/degradation</keyword>
<evidence type="ECO:0000256" key="3">
    <source>
        <dbReference type="ARBA" id="ARBA00022512"/>
    </source>
</evidence>
<name>A0A922K7N5_CARIL</name>
<evidence type="ECO:0000256" key="4">
    <source>
        <dbReference type="ARBA" id="ARBA00022525"/>
    </source>
</evidence>
<evidence type="ECO:0000256" key="2">
    <source>
        <dbReference type="ARBA" id="ARBA00008834"/>
    </source>
</evidence>
<dbReference type="OrthoDB" id="187139at2759"/>
<dbReference type="InterPro" id="IPR011050">
    <property type="entry name" value="Pectin_lyase_fold/virulence"/>
</dbReference>
<keyword evidence="6 9" id="KW-0326">Glycosidase</keyword>
<feature type="active site" evidence="8">
    <location>
        <position position="278"/>
    </location>
</feature>
<evidence type="ECO:0000256" key="8">
    <source>
        <dbReference type="PROSITE-ProRule" id="PRU10052"/>
    </source>
</evidence>
<dbReference type="Gene3D" id="2.160.20.10">
    <property type="entry name" value="Single-stranded right-handed beta-helix, Pectin lyase-like"/>
    <property type="match status" value="1"/>
</dbReference>
<dbReference type="Proteomes" id="UP000811246">
    <property type="component" value="Chromosome 1"/>
</dbReference>
<evidence type="ECO:0000256" key="1">
    <source>
        <dbReference type="ARBA" id="ARBA00004191"/>
    </source>
</evidence>
<evidence type="ECO:0000313" key="11">
    <source>
        <dbReference type="Proteomes" id="UP000811246"/>
    </source>
</evidence>
<comment type="caution">
    <text evidence="10">The sequence shown here is derived from an EMBL/GenBank/DDBJ whole genome shotgun (WGS) entry which is preliminary data.</text>
</comment>
<evidence type="ECO:0000256" key="6">
    <source>
        <dbReference type="ARBA" id="ARBA00023295"/>
    </source>
</evidence>
<dbReference type="InterPro" id="IPR006626">
    <property type="entry name" value="PbH1"/>
</dbReference>
<dbReference type="FunFam" id="2.160.20.10:FF:000004">
    <property type="entry name" value="Pectin lyase-like superfamily protein"/>
    <property type="match status" value="1"/>
</dbReference>
<organism evidence="10 11">
    <name type="scientific">Carya illinoinensis</name>
    <name type="common">Pecan</name>
    <dbReference type="NCBI Taxonomy" id="32201"/>
    <lineage>
        <taxon>Eukaryota</taxon>
        <taxon>Viridiplantae</taxon>
        <taxon>Streptophyta</taxon>
        <taxon>Embryophyta</taxon>
        <taxon>Tracheophyta</taxon>
        <taxon>Spermatophyta</taxon>
        <taxon>Magnoliopsida</taxon>
        <taxon>eudicotyledons</taxon>
        <taxon>Gunneridae</taxon>
        <taxon>Pentapetalae</taxon>
        <taxon>rosids</taxon>
        <taxon>fabids</taxon>
        <taxon>Fagales</taxon>
        <taxon>Juglandaceae</taxon>
        <taxon>Carya</taxon>
    </lineage>
</organism>
<evidence type="ECO:0008006" key="12">
    <source>
        <dbReference type="Google" id="ProtNLM"/>
    </source>
</evidence>
<sequence length="432" mass="46669">MADNNAAGNWASVHATILILCFAIACCCKAKGMSHALVDTFLGANLRRITYDIRPGLNHEKVFNVLHFGANPDGRKDSTQPFIRAWRAACGFKGRSSLLIPGGTFLLSEIVFAGPCSGPSPTIVQVIGTLKATTDIREYSSSEWVLFQSISGLVIKGSGTFDGQGGAVWKYDCKDNKNCVQLPSNIKFNKVTNGVLQGITSLNSKGVHVFITQCEDIRVHNIRVIAPGDSPNTDGIHVSHSNNVRIAETIIRTGDDCVSMIQGATNVAINKLTCGPGHGISVGSLGKYRHEEDVRGIVVKNCTLSGTDNGVRIKTWPGSDSSSASGMLFQDIIMNNVKNPIIIDQRYCDRSSKCTKEPSRVRISNVYYVNIKGTSSSAVAVNLMCSKQFPCQDVHFYNIDLRYELKGMGASTATCANAVVRYGGRQNPPPCK</sequence>
<proteinExistence type="inferred from homology"/>
<keyword evidence="5 9" id="KW-0378">Hydrolase</keyword>
<keyword evidence="4" id="KW-0964">Secreted</keyword>
<dbReference type="SMART" id="SM00710">
    <property type="entry name" value="PbH1"/>
    <property type="match status" value="4"/>
</dbReference>
<dbReference type="Pfam" id="PF00295">
    <property type="entry name" value="Glyco_hydro_28"/>
    <property type="match status" value="1"/>
</dbReference>
<dbReference type="GO" id="GO:0071555">
    <property type="term" value="P:cell wall organization"/>
    <property type="evidence" value="ECO:0007669"/>
    <property type="project" value="UniProtKB-KW"/>
</dbReference>
<dbReference type="InterPro" id="IPR012334">
    <property type="entry name" value="Pectin_lyas_fold"/>
</dbReference>
<dbReference type="PROSITE" id="PS00502">
    <property type="entry name" value="POLYGALACTURONASE"/>
    <property type="match status" value="1"/>
</dbReference>
<dbReference type="SUPFAM" id="SSF51126">
    <property type="entry name" value="Pectin lyase-like"/>
    <property type="match status" value="1"/>
</dbReference>
<dbReference type="EMBL" id="CM031825">
    <property type="protein sequence ID" value="KAG6731724.1"/>
    <property type="molecule type" value="Genomic_DNA"/>
</dbReference>
<comment type="similarity">
    <text evidence="2 9">Belongs to the glycosyl hydrolase 28 family.</text>
</comment>